<dbReference type="RefSeq" id="WP_169593252.1">
    <property type="nucleotide sequence ID" value="NZ_VCQU01000012.1"/>
</dbReference>
<organism evidence="4 5">
    <name type="scientific">Antrihabitans stalactiti</name>
    <dbReference type="NCBI Taxonomy" id="2584121"/>
    <lineage>
        <taxon>Bacteria</taxon>
        <taxon>Bacillati</taxon>
        <taxon>Actinomycetota</taxon>
        <taxon>Actinomycetes</taxon>
        <taxon>Mycobacteriales</taxon>
        <taxon>Nocardiaceae</taxon>
        <taxon>Antrihabitans</taxon>
    </lineage>
</organism>
<sequence length="489" mass="52957">MTTLTSGGNIALPAGTQQVRVIVGWTQGPDLDASALLLTAAGKVRSDADFVFYNQPASTDGSVRHEGTLGTQETLSVDLAELPPGIETIALTASTDNEPIGQVMGLHVSVVDGVSGADIARFDVTRAGPETALVLGELYRRNGAWKFRAVGAGWASGLAGLARDYGISVDEAAAAEPTKSVRLEKQLLGSPPHMIDMVKRAGVVLEKRGLGSHKARVAVCLDISPSMIGLYVSGKVQQLTERLLALAVQFDDDGQCDVFTFGGLGGHTEGPLDLRSVEGYVQQLIEHRGFDAGTNYGAALETIRQHYFPETDGGPRFEPRQPQDSDLPVFVVFITDGDTQEQELAQQQVEWSAFEPIFWSFMAIEVPPNMPTSVATRGATKADRRSIFGRRDVPTAPPAPTMQLAVNYSATHRERIGPESMQSWLWTAGTTTQEFVFLQGLADGPRHLPNASFWSVVDPLAPTEEELYEMLTSRYLHWLDRARTANILP</sequence>
<dbReference type="Pfam" id="PF02342">
    <property type="entry name" value="TerD"/>
    <property type="match status" value="1"/>
</dbReference>
<proteinExistence type="inferred from homology"/>
<dbReference type="PANTHER" id="PTHR32097">
    <property type="entry name" value="CAMP-BINDING PROTEIN 1-RELATED"/>
    <property type="match status" value="1"/>
</dbReference>
<dbReference type="CDD" id="cd06974">
    <property type="entry name" value="TerD_like"/>
    <property type="match status" value="1"/>
</dbReference>
<reference evidence="4 5" key="1">
    <citation type="submission" date="2019-05" db="EMBL/GenBank/DDBJ databases">
        <authorList>
            <person name="Lee S.D."/>
        </authorList>
    </citation>
    <scope>NUCLEOTIDE SEQUENCE [LARGE SCALE GENOMIC DNA]</scope>
    <source>
        <strain evidence="4 5">YC2-7</strain>
    </source>
</reference>
<dbReference type="EMBL" id="VCQU01000012">
    <property type="protein sequence ID" value="NMN98677.1"/>
    <property type="molecule type" value="Genomic_DNA"/>
</dbReference>
<accession>A0A848KSZ5</accession>
<evidence type="ECO:0000313" key="5">
    <source>
        <dbReference type="Proteomes" id="UP000535543"/>
    </source>
</evidence>
<protein>
    <submittedName>
        <fullName evidence="4">Stress response protein</fullName>
    </submittedName>
</protein>
<evidence type="ECO:0000256" key="1">
    <source>
        <dbReference type="ARBA" id="ARBA00008775"/>
    </source>
</evidence>
<dbReference type="Gene3D" id="2.60.60.30">
    <property type="entry name" value="sav2460 like domains"/>
    <property type="match status" value="1"/>
</dbReference>
<feature type="domain" description="TerD" evidence="2">
    <location>
        <begin position="3"/>
        <end position="165"/>
    </location>
</feature>
<evidence type="ECO:0000259" key="3">
    <source>
        <dbReference type="Pfam" id="PF10138"/>
    </source>
</evidence>
<reference evidence="4 5" key="2">
    <citation type="submission" date="2020-06" db="EMBL/GenBank/DDBJ databases">
        <title>Antribacter stalactiti gen. nov., sp. nov., a new member of the family Nacardiaceae isolated from a cave.</title>
        <authorList>
            <person name="Kim I.S."/>
        </authorList>
    </citation>
    <scope>NUCLEOTIDE SEQUENCE [LARGE SCALE GENOMIC DNA]</scope>
    <source>
        <strain evidence="4 5">YC2-7</strain>
    </source>
</reference>
<comment type="similarity">
    <text evidence="1">Belongs to the CAPAB/TerDEXZ family.</text>
</comment>
<dbReference type="SUPFAM" id="SSF53300">
    <property type="entry name" value="vWA-like"/>
    <property type="match status" value="1"/>
</dbReference>
<feature type="domain" description="vWA found in TerF C terminus" evidence="3">
    <location>
        <begin position="214"/>
        <end position="364"/>
    </location>
</feature>
<dbReference type="AlphaFoldDB" id="A0A848KSZ5"/>
<evidence type="ECO:0000313" key="4">
    <source>
        <dbReference type="EMBL" id="NMN98677.1"/>
    </source>
</evidence>
<dbReference type="Gene3D" id="3.40.50.410">
    <property type="entry name" value="von Willebrand factor, type A domain"/>
    <property type="match status" value="1"/>
</dbReference>
<dbReference type="InterPro" id="IPR036465">
    <property type="entry name" value="vWFA_dom_sf"/>
</dbReference>
<dbReference type="InterPro" id="IPR003325">
    <property type="entry name" value="TerD"/>
</dbReference>
<dbReference type="InterPro" id="IPR019303">
    <property type="entry name" value="vWA_TerF_C"/>
</dbReference>
<name>A0A848KSZ5_9NOCA</name>
<dbReference type="Proteomes" id="UP000535543">
    <property type="component" value="Unassembled WGS sequence"/>
</dbReference>
<dbReference type="PANTHER" id="PTHR32097:SF4">
    <property type="entry name" value="GENERAL STRESS PROTEIN 16U"/>
    <property type="match status" value="1"/>
</dbReference>
<comment type="caution">
    <text evidence="4">The sequence shown here is derived from an EMBL/GenBank/DDBJ whole genome shotgun (WGS) entry which is preliminary data.</text>
</comment>
<keyword evidence="5" id="KW-1185">Reference proteome</keyword>
<dbReference type="Pfam" id="PF10138">
    <property type="entry name" value="vWA-TerF-like"/>
    <property type="match status" value="1"/>
</dbReference>
<dbReference type="InterPro" id="IPR051324">
    <property type="entry name" value="Stress/Tellurium_Resist"/>
</dbReference>
<evidence type="ECO:0000259" key="2">
    <source>
        <dbReference type="Pfam" id="PF02342"/>
    </source>
</evidence>
<gene>
    <name evidence="4" type="ORF">FGL95_26960</name>
</gene>
<dbReference type="CDD" id="cd00198">
    <property type="entry name" value="vWFA"/>
    <property type="match status" value="1"/>
</dbReference>